<comment type="function">
    <text evidence="1">Involved in protein precursor import into chloroplasts. May be part of an intermediate translocation complex acting as a protein-conducting channel at the inner envelope.</text>
</comment>
<geneLocation type="chloroplast" evidence="2"/>
<keyword evidence="1 2" id="KW-0934">Plastid</keyword>
<reference evidence="2" key="1">
    <citation type="submission" date="2022-05" db="EMBL/GenBank/DDBJ databases">
        <authorList>
            <person name="Xin L.B."/>
        </authorList>
    </citation>
    <scope>NUCLEOTIDE SEQUENCE</scope>
</reference>
<feature type="transmembrane region" description="Helical" evidence="1">
    <location>
        <begin position="12"/>
        <end position="35"/>
    </location>
</feature>
<keyword evidence="1 2" id="KW-0150">Chloroplast</keyword>
<reference evidence="2" key="2">
    <citation type="submission" date="2024-06" db="EMBL/GenBank/DDBJ databases">
        <title>The complete chloroplast genome analyse of Pallavicinia longispina.</title>
        <authorList>
            <person name="Ming S.Z."/>
            <person name="Ying F.M."/>
            <person name="Ying Y."/>
        </authorList>
    </citation>
    <scope>NUCLEOTIDE SEQUENCE</scope>
</reference>
<dbReference type="PANTHER" id="PTHR33163:SF40">
    <property type="entry name" value="PROTEIN TIC 214"/>
    <property type="match status" value="1"/>
</dbReference>
<protein>
    <recommendedName>
        <fullName evidence="1">Protein TIC 214</fullName>
    </recommendedName>
    <alternativeName>
        <fullName evidence="1">Translocon at the inner envelope membrane of chloroplasts 214</fullName>
    </alternativeName>
</protein>
<feature type="transmembrane region" description="Helical" evidence="1">
    <location>
        <begin position="88"/>
        <end position="104"/>
    </location>
</feature>
<dbReference type="EMBL" id="ON494491">
    <property type="protein sequence ID" value="WIL06266.1"/>
    <property type="molecule type" value="Genomic_DNA"/>
</dbReference>
<accession>A0AAT9UTR5</accession>
<dbReference type="Pfam" id="PF05758">
    <property type="entry name" value="Ycf1"/>
    <property type="match status" value="2"/>
</dbReference>
<keyword evidence="1" id="KW-1001">Plastid inner membrane</keyword>
<feature type="transmembrane region" description="Helical" evidence="1">
    <location>
        <begin position="162"/>
        <end position="183"/>
    </location>
</feature>
<feature type="transmembrane region" description="Helical" evidence="1">
    <location>
        <begin position="47"/>
        <end position="76"/>
    </location>
</feature>
<dbReference type="AlphaFoldDB" id="A0AAT9UTR5"/>
<dbReference type="GO" id="GO:0009706">
    <property type="term" value="C:chloroplast inner membrane"/>
    <property type="evidence" value="ECO:0007669"/>
    <property type="project" value="UniProtKB-SubCell"/>
</dbReference>
<comment type="subunit">
    <text evidence="1">Part of the Tic complex.</text>
</comment>
<keyword evidence="1" id="KW-1133">Transmembrane helix</keyword>
<sequence>MITSTPLSLPWISSWIQISSAFIIFGFYHGFIATLPIGPSQLLSIRAFLLGGNLSGIIGVSGSVMGQLMIFLSIYYSPLYAMLAKPHTFTLLVLPYILLYWYRIKDLLNYQSLRPITSFQDTRIYELFFDSLTLQLLNPILLPSPVLARLLNLFLFRYSNKISFLISTFFGWVCGQYIFIRLGRFLLLRIESDSTVLYLLVKRIIHRTFSIIILSFSLLHLGRTPVPFVTRKILDTLRLTISKREESLRSQKSWPSLFFDYRQWKRPLRYLGNSRSSTLSPVKRKVSQYFFDVCSSDGKQRLSFAYLPSLAVFEKNFRKYFNRLEFSPQIESFEEWISVGRDRKKFIFNEFQHRIEFLDNGLPLGEVIEKKTGLSNFEGEIFNKFCDPLLGGEQSDGIIMISKPSWLLTERFNKLKKGHKSSIFPAKNNKFKIWISNQWRGLEYKNYVLPWESLTRDARRILGLLISKSKKLDFDGGTTDQTEKKIFPAEDTHKKINRKSNLDWEFVFNLSPRQRVLYFNYIQIDNWNILKIYWKNLFKSTQAKNTYSFSLAETSRIVTKFQEMNKEVPRWTSDLKNDKFDVIAIGVTDIRQRRVKNLGYLIRGRDKRRKIVRRFSQQSDFRRKLVKGTMRSRRRKTLVWKMFQLEINSPFFSRISEKPTSVQTSSNKKNLFETSRTIFLNKNKESIIISSPKKTRSDRLSIANRWDFPLAQWGRSWLLITQSHLRKYVVLPTLVILKNISRLLLFQNPEWSEDWIEWNKEIHIRCTYDGTEVSERELPEQWLRDGLQIKIVYPFCLKPWHSSSIKSKIDPKRFMNRKKLHHCYLTAWGFLTDLPFGNTKKQVSFWKPINRELKKRWENTISLGFLPIRVKSPKVANILDLEDSNSQINKSFQSNWHVSDPNVDYRKVSGKNNHDTIEKSSVVENGSLRIPDNSGHGTSIYIQELKDFVVGDGEKASNSDLNIDYHFSIEQKSLELTKQLIRIERVIIRSWKKNSELINKGSLSSEIDIKKIIMNFQVGVEILKESIENIFSGYN</sequence>
<evidence type="ECO:0000256" key="1">
    <source>
        <dbReference type="RuleBase" id="RU364085"/>
    </source>
</evidence>
<keyword evidence="1" id="KW-0653">Protein transport</keyword>
<dbReference type="InterPro" id="IPR008896">
    <property type="entry name" value="TIC214"/>
</dbReference>
<dbReference type="GO" id="GO:0015031">
    <property type="term" value="P:protein transport"/>
    <property type="evidence" value="ECO:0007669"/>
    <property type="project" value="UniProtKB-KW"/>
</dbReference>
<evidence type="ECO:0000313" key="2">
    <source>
        <dbReference type="EMBL" id="WIL06266.1"/>
    </source>
</evidence>
<keyword evidence="1" id="KW-0812">Transmembrane</keyword>
<keyword evidence="1" id="KW-0472">Membrane</keyword>
<gene>
    <name evidence="2" type="primary">ycf1</name>
    <name evidence="1" type="synonym">TIC214</name>
</gene>
<organism evidence="2">
    <name type="scientific">Pallavicinia longispina</name>
    <dbReference type="NCBI Taxonomy" id="280536"/>
    <lineage>
        <taxon>Eukaryota</taxon>
        <taxon>Viridiplantae</taxon>
        <taxon>Streptophyta</taxon>
        <taxon>Embryophyta</taxon>
        <taxon>Marchantiophyta</taxon>
        <taxon>Jungermanniopsida</taxon>
        <taxon>Pelliidae</taxon>
        <taxon>Pallaviciniales</taxon>
        <taxon>Pallaviciniineae</taxon>
        <taxon>Pallaviciniaceae</taxon>
        <taxon>Pallavicinia</taxon>
    </lineage>
</organism>
<keyword evidence="1" id="KW-0813">Transport</keyword>
<comment type="subcellular location">
    <subcellularLocation>
        <location evidence="1">Plastid</location>
        <location evidence="1">Chloroplast inner membrane</location>
    </subcellularLocation>
</comment>
<dbReference type="PANTHER" id="PTHR33163">
    <property type="entry name" value="PROTEIN TIC 214-RELATED"/>
    <property type="match status" value="1"/>
</dbReference>
<comment type="similarity">
    <text evidence="1">Belongs to the TIC214 family.</text>
</comment>
<name>A0AAT9UTR5_9MARC</name>
<proteinExistence type="inferred from homology"/>